<dbReference type="Proteomes" id="UP001058974">
    <property type="component" value="Chromosome 1"/>
</dbReference>
<dbReference type="InterPro" id="IPR021109">
    <property type="entry name" value="Peptidase_aspartic_dom_sf"/>
</dbReference>
<dbReference type="EMBL" id="JAMSHJ010000001">
    <property type="protein sequence ID" value="KAI5444522.1"/>
    <property type="molecule type" value="Genomic_DNA"/>
</dbReference>
<name>A0A9D5BJB7_PEA</name>
<evidence type="ECO:0000313" key="2">
    <source>
        <dbReference type="Proteomes" id="UP001058974"/>
    </source>
</evidence>
<dbReference type="SUPFAM" id="SSF50630">
    <property type="entry name" value="Acid proteases"/>
    <property type="match status" value="1"/>
</dbReference>
<gene>
    <name evidence="1" type="ORF">KIW84_012959</name>
</gene>
<dbReference type="GO" id="GO:0006508">
    <property type="term" value="P:proteolysis"/>
    <property type="evidence" value="ECO:0007669"/>
    <property type="project" value="InterPro"/>
</dbReference>
<dbReference type="Gene3D" id="2.40.70.10">
    <property type="entry name" value="Acid Proteases"/>
    <property type="match status" value="1"/>
</dbReference>
<dbReference type="AlphaFoldDB" id="A0A9D5BJB7"/>
<protein>
    <submittedName>
        <fullName evidence="1">Uncharacterized protein</fullName>
    </submittedName>
</protein>
<sequence length="441" mass="49654">MIQPRNPPHTPEPLPWWYKPDLHCAFHQGALDHDIENCYPLKYEVQKLIKSGMLSFEDRAPNVKANPLPAHDNSSVNMVDVRPGNFRVFDIRHIRQSLVEIHRTLCLINDCEHDHDACVICSVNPRGCVIVKRDIQKLVDEGVIQSQQSKDMGNDMNALQKVLEQACVEQDVIVDQFDHIVANITLCNNLSFCDEELPEEGRNHNLALHISMNYKEDALSNVLVDTGSSLNMLPKSTLARLSYQGAPMRYNGVVVKAFDGSRKTVIREVDLPVKVYQSDFQITFQVMDIHPTYSCLLGRSWIHEVGVITSTLHQKLIFVKNGNLVVVGREKALLIGASISSNKDAREVTHAGGTDKWGRVIEVVKNKNKVGLGFQQGPFIGDVKTMQQVFRNGGFIHEEEQHSNAIIEDEGEGDNVNFVTHRQTCNNWVAVNVLIVVQRSK</sequence>
<comment type="caution">
    <text evidence="1">The sequence shown here is derived from an EMBL/GenBank/DDBJ whole genome shotgun (WGS) entry which is preliminary data.</text>
</comment>
<dbReference type="GO" id="GO:0004190">
    <property type="term" value="F:aspartic-type endopeptidase activity"/>
    <property type="evidence" value="ECO:0007669"/>
    <property type="project" value="InterPro"/>
</dbReference>
<dbReference type="PROSITE" id="PS00141">
    <property type="entry name" value="ASP_PROTEASE"/>
    <property type="match status" value="1"/>
</dbReference>
<dbReference type="Gramene" id="Psat01G0295900-T1">
    <property type="protein sequence ID" value="KAI5444522.1"/>
    <property type="gene ID" value="KIW84_012959"/>
</dbReference>
<proteinExistence type="predicted"/>
<dbReference type="CDD" id="cd00303">
    <property type="entry name" value="retropepsin_like"/>
    <property type="match status" value="1"/>
</dbReference>
<keyword evidence="2" id="KW-1185">Reference proteome</keyword>
<dbReference type="InterPro" id="IPR001969">
    <property type="entry name" value="Aspartic_peptidase_AS"/>
</dbReference>
<organism evidence="1 2">
    <name type="scientific">Pisum sativum</name>
    <name type="common">Garden pea</name>
    <name type="synonym">Lathyrus oleraceus</name>
    <dbReference type="NCBI Taxonomy" id="3888"/>
    <lineage>
        <taxon>Eukaryota</taxon>
        <taxon>Viridiplantae</taxon>
        <taxon>Streptophyta</taxon>
        <taxon>Embryophyta</taxon>
        <taxon>Tracheophyta</taxon>
        <taxon>Spermatophyta</taxon>
        <taxon>Magnoliopsida</taxon>
        <taxon>eudicotyledons</taxon>
        <taxon>Gunneridae</taxon>
        <taxon>Pentapetalae</taxon>
        <taxon>rosids</taxon>
        <taxon>fabids</taxon>
        <taxon>Fabales</taxon>
        <taxon>Fabaceae</taxon>
        <taxon>Papilionoideae</taxon>
        <taxon>50 kb inversion clade</taxon>
        <taxon>NPAAA clade</taxon>
        <taxon>Hologalegina</taxon>
        <taxon>IRL clade</taxon>
        <taxon>Fabeae</taxon>
        <taxon>Lathyrus</taxon>
    </lineage>
</organism>
<accession>A0A9D5BJB7</accession>
<reference evidence="1 2" key="1">
    <citation type="journal article" date="2022" name="Nat. Genet.">
        <title>Improved pea reference genome and pan-genome highlight genomic features and evolutionary characteristics.</title>
        <authorList>
            <person name="Yang T."/>
            <person name="Liu R."/>
            <person name="Luo Y."/>
            <person name="Hu S."/>
            <person name="Wang D."/>
            <person name="Wang C."/>
            <person name="Pandey M.K."/>
            <person name="Ge S."/>
            <person name="Xu Q."/>
            <person name="Li N."/>
            <person name="Li G."/>
            <person name="Huang Y."/>
            <person name="Saxena R.K."/>
            <person name="Ji Y."/>
            <person name="Li M."/>
            <person name="Yan X."/>
            <person name="He Y."/>
            <person name="Liu Y."/>
            <person name="Wang X."/>
            <person name="Xiang C."/>
            <person name="Varshney R.K."/>
            <person name="Ding H."/>
            <person name="Gao S."/>
            <person name="Zong X."/>
        </authorList>
    </citation>
    <scope>NUCLEOTIDE SEQUENCE [LARGE SCALE GENOMIC DNA]</scope>
    <source>
        <strain evidence="1 2">cv. Zhongwan 6</strain>
    </source>
</reference>
<dbReference type="PANTHER" id="PTHR32108">
    <property type="entry name" value="DNA-DIRECTED RNA POLYMERASE SUBUNIT ALPHA"/>
    <property type="match status" value="1"/>
</dbReference>
<evidence type="ECO:0000313" key="1">
    <source>
        <dbReference type="EMBL" id="KAI5444522.1"/>
    </source>
</evidence>
<dbReference type="PANTHER" id="PTHR32108:SF9">
    <property type="entry name" value="REVERSE TRANSCRIPTASE RNASE H-LIKE DOMAIN-CONTAINING PROTEIN"/>
    <property type="match status" value="1"/>
</dbReference>